<evidence type="ECO:0000256" key="2">
    <source>
        <dbReference type="ARBA" id="ARBA00022438"/>
    </source>
</evidence>
<sequence length="465" mass="50832">MRQFDYPQFEVSVVSQLPEQYDSVIEWREQSVEPFINQNLKGERSLQTLLPNGALWSYRRASSRLKTFEYLTLARSLCSGAVRAHDQHVVLLADNETLLDALLSALLAAHFKLPTFSSQESNNRDLKITLLGPISDAQLEQRLAEAKGNALARFLTVLPANELNPKQYQSLALELAETEGWQCKVYDYDELALIGAGAFISVARGSNHKDAAIVKLEYRGNPESEEHIALVGKGVTIDTGGYNLKTAGSMFGMNGDMGGSAAVLASLLTASMLKQPINITGWLAITDNHIGPNAYHANEWVKALNGTTIEVVDTDAEGRMILADTLTLASRQAPSLVIDYATLTGACVAALSTRYSGVFTNQDDWLLPIIEAGKISGERVWPFPLDVDYDEHIKSSVADIQQCNPGKSSDHIDAARFLSRFVEPGVNWLHIDLSAAKHKGGLAHIPTDVTGFGVRLTQQLIRSLA</sequence>
<dbReference type="PANTHER" id="PTHR11963">
    <property type="entry name" value="LEUCINE AMINOPEPTIDASE-RELATED"/>
    <property type="match status" value="1"/>
</dbReference>
<gene>
    <name evidence="7" type="ORF">FME95_13290</name>
</gene>
<dbReference type="Proteomes" id="UP000321764">
    <property type="component" value="Unassembled WGS sequence"/>
</dbReference>
<evidence type="ECO:0000259" key="6">
    <source>
        <dbReference type="Pfam" id="PF00883"/>
    </source>
</evidence>
<comment type="caution">
    <text evidence="7">The sequence shown here is derived from an EMBL/GenBank/DDBJ whole genome shotgun (WGS) entry which is preliminary data.</text>
</comment>
<dbReference type="InterPro" id="IPR000819">
    <property type="entry name" value="Peptidase_M17_C"/>
</dbReference>
<proteinExistence type="inferred from homology"/>
<evidence type="ECO:0000256" key="5">
    <source>
        <dbReference type="ARBA" id="ARBA00023211"/>
    </source>
</evidence>
<accession>A0A5C8Z3I6</accession>
<dbReference type="Pfam" id="PF00883">
    <property type="entry name" value="Peptidase_M17"/>
    <property type="match status" value="1"/>
</dbReference>
<evidence type="ECO:0000256" key="4">
    <source>
        <dbReference type="ARBA" id="ARBA00022801"/>
    </source>
</evidence>
<keyword evidence="5" id="KW-0464">Manganese</keyword>
<dbReference type="GO" id="GO:0070006">
    <property type="term" value="F:metalloaminopeptidase activity"/>
    <property type="evidence" value="ECO:0007669"/>
    <property type="project" value="InterPro"/>
</dbReference>
<dbReference type="GO" id="GO:0030145">
    <property type="term" value="F:manganese ion binding"/>
    <property type="evidence" value="ECO:0007669"/>
    <property type="project" value="InterPro"/>
</dbReference>
<organism evidence="7 8">
    <name type="scientific">Reinekea thalattae</name>
    <dbReference type="NCBI Taxonomy" id="2593301"/>
    <lineage>
        <taxon>Bacteria</taxon>
        <taxon>Pseudomonadati</taxon>
        <taxon>Pseudomonadota</taxon>
        <taxon>Gammaproteobacteria</taxon>
        <taxon>Oceanospirillales</taxon>
        <taxon>Saccharospirillaceae</taxon>
        <taxon>Reinekea</taxon>
    </lineage>
</organism>
<comment type="similarity">
    <text evidence="1">Belongs to the peptidase M17 family.</text>
</comment>
<keyword evidence="2 7" id="KW-0031">Aminopeptidase</keyword>
<dbReference type="Gene3D" id="3.40.630.10">
    <property type="entry name" value="Zn peptidases"/>
    <property type="match status" value="1"/>
</dbReference>
<dbReference type="GO" id="GO:0005737">
    <property type="term" value="C:cytoplasm"/>
    <property type="evidence" value="ECO:0007669"/>
    <property type="project" value="InterPro"/>
</dbReference>
<keyword evidence="4" id="KW-0378">Hydrolase</keyword>
<dbReference type="GO" id="GO:0006508">
    <property type="term" value="P:proteolysis"/>
    <property type="evidence" value="ECO:0007669"/>
    <property type="project" value="UniProtKB-KW"/>
</dbReference>
<protein>
    <submittedName>
        <fullName evidence="7">Leucyl aminopeptidase family protein</fullName>
    </submittedName>
</protein>
<dbReference type="OrthoDB" id="9809354at2"/>
<dbReference type="RefSeq" id="WP_147714984.1">
    <property type="nucleotide sequence ID" value="NZ_VKAD01000003.1"/>
</dbReference>
<keyword evidence="3" id="KW-0645">Protease</keyword>
<evidence type="ECO:0000256" key="3">
    <source>
        <dbReference type="ARBA" id="ARBA00022670"/>
    </source>
</evidence>
<dbReference type="PRINTS" id="PR00481">
    <property type="entry name" value="LAMNOPPTDASE"/>
</dbReference>
<dbReference type="SUPFAM" id="SSF53187">
    <property type="entry name" value="Zn-dependent exopeptidases"/>
    <property type="match status" value="1"/>
</dbReference>
<evidence type="ECO:0000313" key="7">
    <source>
        <dbReference type="EMBL" id="TXR51490.1"/>
    </source>
</evidence>
<reference evidence="7 8" key="1">
    <citation type="submission" date="2019-07" db="EMBL/GenBank/DDBJ databases">
        <title>Reinekea sp. strain SSH23 genome sequencing and assembly.</title>
        <authorList>
            <person name="Kim I."/>
        </authorList>
    </citation>
    <scope>NUCLEOTIDE SEQUENCE [LARGE SCALE GENOMIC DNA]</scope>
    <source>
        <strain evidence="7 8">SSH23</strain>
    </source>
</reference>
<dbReference type="AlphaFoldDB" id="A0A5C8Z3I6"/>
<evidence type="ECO:0000313" key="8">
    <source>
        <dbReference type="Proteomes" id="UP000321764"/>
    </source>
</evidence>
<dbReference type="PANTHER" id="PTHR11963:SF23">
    <property type="entry name" value="CYTOSOL AMINOPEPTIDASE"/>
    <property type="match status" value="1"/>
</dbReference>
<dbReference type="CDD" id="cd00433">
    <property type="entry name" value="Peptidase_M17"/>
    <property type="match status" value="1"/>
</dbReference>
<keyword evidence="8" id="KW-1185">Reference proteome</keyword>
<name>A0A5C8Z3I6_9GAMM</name>
<dbReference type="EMBL" id="VKAD01000003">
    <property type="protein sequence ID" value="TXR51490.1"/>
    <property type="molecule type" value="Genomic_DNA"/>
</dbReference>
<feature type="domain" description="Cytosol aminopeptidase" evidence="6">
    <location>
        <begin position="151"/>
        <end position="456"/>
    </location>
</feature>
<dbReference type="InterPro" id="IPR011356">
    <property type="entry name" value="Leucine_aapep/pepB"/>
</dbReference>
<evidence type="ECO:0000256" key="1">
    <source>
        <dbReference type="ARBA" id="ARBA00009528"/>
    </source>
</evidence>